<evidence type="ECO:0000313" key="3">
    <source>
        <dbReference type="EMBL" id="HGZ44123.1"/>
    </source>
</evidence>
<proteinExistence type="predicted"/>
<feature type="compositionally biased region" description="Basic and acidic residues" evidence="1">
    <location>
        <begin position="36"/>
        <end position="45"/>
    </location>
</feature>
<evidence type="ECO:0000256" key="2">
    <source>
        <dbReference type="SAM" id="SignalP"/>
    </source>
</evidence>
<evidence type="ECO:0008006" key="4">
    <source>
        <dbReference type="Google" id="ProtNLM"/>
    </source>
</evidence>
<dbReference type="EMBL" id="DSQF01000024">
    <property type="protein sequence ID" value="HGZ44123.1"/>
    <property type="molecule type" value="Genomic_DNA"/>
</dbReference>
<feature type="chain" id="PRO_5032602876" description="Secreted protein" evidence="2">
    <location>
        <begin position="33"/>
        <end position="117"/>
    </location>
</feature>
<feature type="signal peptide" evidence="2">
    <location>
        <begin position="1"/>
        <end position="32"/>
    </location>
</feature>
<sequence length="117" mass="12770">MRRFLMNRWCAFVLTLCVWFATLTLVSSTALADARMGEDPGRVEDWSSGGSSPPPPPTAGDPDIPENGLKGNLIKGSAIRASSTLHAAGDGATWTSVWSWRVQVVLQLLRQGWIVRF</sequence>
<feature type="region of interest" description="Disordered" evidence="1">
    <location>
        <begin position="36"/>
        <end position="70"/>
    </location>
</feature>
<name>A0A832MNH1_UNCEI</name>
<gene>
    <name evidence="3" type="ORF">ENR23_12025</name>
</gene>
<evidence type="ECO:0000256" key="1">
    <source>
        <dbReference type="SAM" id="MobiDB-lite"/>
    </source>
</evidence>
<protein>
    <recommendedName>
        <fullName evidence="4">Secreted protein</fullName>
    </recommendedName>
</protein>
<comment type="caution">
    <text evidence="3">The sequence shown here is derived from an EMBL/GenBank/DDBJ whole genome shotgun (WGS) entry which is preliminary data.</text>
</comment>
<keyword evidence="2" id="KW-0732">Signal</keyword>
<reference evidence="3" key="1">
    <citation type="journal article" date="2020" name="mSystems">
        <title>Genome- and Community-Level Interaction Insights into Carbon Utilization and Element Cycling Functions of Hydrothermarchaeota in Hydrothermal Sediment.</title>
        <authorList>
            <person name="Zhou Z."/>
            <person name="Liu Y."/>
            <person name="Xu W."/>
            <person name="Pan J."/>
            <person name="Luo Z.H."/>
            <person name="Li M."/>
        </authorList>
    </citation>
    <scope>NUCLEOTIDE SEQUENCE [LARGE SCALE GENOMIC DNA]</scope>
    <source>
        <strain evidence="3">SpSt-381</strain>
    </source>
</reference>
<accession>A0A832MNH1</accession>
<organism evidence="3">
    <name type="scientific">Eiseniibacteriota bacterium</name>
    <dbReference type="NCBI Taxonomy" id="2212470"/>
    <lineage>
        <taxon>Bacteria</taxon>
        <taxon>Candidatus Eiseniibacteriota</taxon>
    </lineage>
</organism>
<dbReference type="AlphaFoldDB" id="A0A832MNH1"/>